<gene>
    <name evidence="1" type="ORF">F4560_002717</name>
</gene>
<evidence type="ECO:0000313" key="2">
    <source>
        <dbReference type="Proteomes" id="UP000552097"/>
    </source>
</evidence>
<sequence>MLHRVDELEHLPERSHARLLGFAREFEAIVNNNRFPCVFSGRPFTTRELYFGLVPGPDAVEDGTVALLKQLCLVIREVPDAIGVIFVDGVEGGTITEDFAVAGRIVHAVMRANAEARPGAVLPRPDDPEWMLWLEDTGLFLNFSSPRHHARRSRNVGSAFTVIAQARDSFDRLGRSSPKVRDDIRRRVSDYDDVAPHPCLGNYGDPDSREALQFFLGDGVEPLDPTGALRHGRQ</sequence>
<name>A0A7W9M0H3_9PSEU</name>
<keyword evidence="2" id="KW-1185">Reference proteome</keyword>
<comment type="caution">
    <text evidence="1">The sequence shown here is derived from an EMBL/GenBank/DDBJ whole genome shotgun (WGS) entry which is preliminary data.</text>
</comment>
<evidence type="ECO:0000313" key="1">
    <source>
        <dbReference type="EMBL" id="MBB5802949.1"/>
    </source>
</evidence>
<accession>A0A7W9M0H3</accession>
<dbReference type="RefSeq" id="WP_184919977.1">
    <property type="nucleotide sequence ID" value="NZ_JACHMO010000001.1"/>
</dbReference>
<dbReference type="EMBL" id="JACHMO010000001">
    <property type="protein sequence ID" value="MBB5802949.1"/>
    <property type="molecule type" value="Genomic_DNA"/>
</dbReference>
<proteinExistence type="predicted"/>
<dbReference type="Pfam" id="PF08892">
    <property type="entry name" value="YqcI_YcgG"/>
    <property type="match status" value="1"/>
</dbReference>
<dbReference type="PANTHER" id="PTHR40045:SF1">
    <property type="entry name" value="YQCI_YCGG FAMILY PROTEIN"/>
    <property type="match status" value="1"/>
</dbReference>
<dbReference type="PANTHER" id="PTHR40045">
    <property type="entry name" value="YCGG FAMILY PROTEIN"/>
    <property type="match status" value="1"/>
</dbReference>
<reference evidence="1 2" key="1">
    <citation type="submission" date="2020-08" db="EMBL/GenBank/DDBJ databases">
        <title>Sequencing the genomes of 1000 actinobacteria strains.</title>
        <authorList>
            <person name="Klenk H.-P."/>
        </authorList>
    </citation>
    <scope>NUCLEOTIDE SEQUENCE [LARGE SCALE GENOMIC DNA]</scope>
    <source>
        <strain evidence="1 2">DSM 45486</strain>
    </source>
</reference>
<organism evidence="1 2">
    <name type="scientific">Saccharothrix ecbatanensis</name>
    <dbReference type="NCBI Taxonomy" id="1105145"/>
    <lineage>
        <taxon>Bacteria</taxon>
        <taxon>Bacillati</taxon>
        <taxon>Actinomycetota</taxon>
        <taxon>Actinomycetes</taxon>
        <taxon>Pseudonocardiales</taxon>
        <taxon>Pseudonocardiaceae</taxon>
        <taxon>Saccharothrix</taxon>
    </lineage>
</organism>
<dbReference type="Proteomes" id="UP000552097">
    <property type="component" value="Unassembled WGS sequence"/>
</dbReference>
<dbReference type="InterPro" id="IPR014988">
    <property type="entry name" value="Uncharacterised_YqcI/YcgG"/>
</dbReference>
<protein>
    <submittedName>
        <fullName evidence="1">FPC/CPF motif-containing protein YcgG</fullName>
    </submittedName>
</protein>
<dbReference type="AlphaFoldDB" id="A0A7W9M0H3"/>